<organism evidence="1 2">
    <name type="scientific">Racocetra persica</name>
    <dbReference type="NCBI Taxonomy" id="160502"/>
    <lineage>
        <taxon>Eukaryota</taxon>
        <taxon>Fungi</taxon>
        <taxon>Fungi incertae sedis</taxon>
        <taxon>Mucoromycota</taxon>
        <taxon>Glomeromycotina</taxon>
        <taxon>Glomeromycetes</taxon>
        <taxon>Diversisporales</taxon>
        <taxon>Gigasporaceae</taxon>
        <taxon>Racocetra</taxon>
    </lineage>
</organism>
<keyword evidence="2" id="KW-1185">Reference proteome</keyword>
<dbReference type="Proteomes" id="UP000789920">
    <property type="component" value="Unassembled WGS sequence"/>
</dbReference>
<reference evidence="1" key="1">
    <citation type="submission" date="2021-06" db="EMBL/GenBank/DDBJ databases">
        <authorList>
            <person name="Kallberg Y."/>
            <person name="Tangrot J."/>
            <person name="Rosling A."/>
        </authorList>
    </citation>
    <scope>NUCLEOTIDE SEQUENCE</scope>
    <source>
        <strain evidence="1">MA461A</strain>
    </source>
</reference>
<sequence length="47" mass="5272">KIVEKVYQGSVVSISEKSSTYQRKVMLRKEGRIVFGKNGAAKDDVEI</sequence>
<proteinExistence type="predicted"/>
<protein>
    <submittedName>
        <fullName evidence="1">32173_t:CDS:1</fullName>
    </submittedName>
</protein>
<evidence type="ECO:0000313" key="2">
    <source>
        <dbReference type="Proteomes" id="UP000789920"/>
    </source>
</evidence>
<feature type="non-terminal residue" evidence="1">
    <location>
        <position position="47"/>
    </location>
</feature>
<comment type="caution">
    <text evidence="1">The sequence shown here is derived from an EMBL/GenBank/DDBJ whole genome shotgun (WGS) entry which is preliminary data.</text>
</comment>
<dbReference type="EMBL" id="CAJVQC010069820">
    <property type="protein sequence ID" value="CAG8809201.1"/>
    <property type="molecule type" value="Genomic_DNA"/>
</dbReference>
<evidence type="ECO:0000313" key="1">
    <source>
        <dbReference type="EMBL" id="CAG8809201.1"/>
    </source>
</evidence>
<gene>
    <name evidence="1" type="ORF">RPERSI_LOCUS22811</name>
</gene>
<feature type="non-terminal residue" evidence="1">
    <location>
        <position position="1"/>
    </location>
</feature>
<accession>A0ACA9RV80</accession>
<name>A0ACA9RV80_9GLOM</name>